<reference evidence="4 5" key="1">
    <citation type="submission" date="2024-02" db="EMBL/GenBank/DDBJ databases">
        <authorList>
            <person name="Chen Y."/>
            <person name="Shah S."/>
            <person name="Dougan E. K."/>
            <person name="Thang M."/>
            <person name="Chan C."/>
        </authorList>
    </citation>
    <scope>NUCLEOTIDE SEQUENCE [LARGE SCALE GENOMIC DNA]</scope>
</reference>
<feature type="signal peptide" evidence="3">
    <location>
        <begin position="1"/>
        <end position="20"/>
    </location>
</feature>
<proteinExistence type="predicted"/>
<feature type="region of interest" description="Disordered" evidence="1">
    <location>
        <begin position="474"/>
        <end position="546"/>
    </location>
</feature>
<feature type="chain" id="PRO_5047435428" evidence="3">
    <location>
        <begin position="21"/>
        <end position="1158"/>
    </location>
</feature>
<keyword evidence="2" id="KW-0812">Transmembrane</keyword>
<evidence type="ECO:0000256" key="1">
    <source>
        <dbReference type="SAM" id="MobiDB-lite"/>
    </source>
</evidence>
<keyword evidence="5" id="KW-1185">Reference proteome</keyword>
<feature type="compositionally biased region" description="Basic and acidic residues" evidence="1">
    <location>
        <begin position="531"/>
        <end position="546"/>
    </location>
</feature>
<dbReference type="EMBL" id="CAXAMN010025317">
    <property type="protein sequence ID" value="CAK9094258.1"/>
    <property type="molecule type" value="Genomic_DNA"/>
</dbReference>
<keyword evidence="2" id="KW-0472">Membrane</keyword>
<organism evidence="4 5">
    <name type="scientific">Durusdinium trenchii</name>
    <dbReference type="NCBI Taxonomy" id="1381693"/>
    <lineage>
        <taxon>Eukaryota</taxon>
        <taxon>Sar</taxon>
        <taxon>Alveolata</taxon>
        <taxon>Dinophyceae</taxon>
        <taxon>Suessiales</taxon>
        <taxon>Symbiodiniaceae</taxon>
        <taxon>Durusdinium</taxon>
    </lineage>
</organism>
<keyword evidence="3" id="KW-0732">Signal</keyword>
<feature type="compositionally biased region" description="Polar residues" evidence="1">
    <location>
        <begin position="493"/>
        <end position="512"/>
    </location>
</feature>
<dbReference type="Proteomes" id="UP001642484">
    <property type="component" value="Unassembled WGS sequence"/>
</dbReference>
<feature type="transmembrane region" description="Helical" evidence="2">
    <location>
        <begin position="99"/>
        <end position="117"/>
    </location>
</feature>
<gene>
    <name evidence="4" type="ORF">CCMP2556_LOCUS44969</name>
</gene>
<accession>A0ABP0R1U3</accession>
<evidence type="ECO:0000256" key="3">
    <source>
        <dbReference type="SAM" id="SignalP"/>
    </source>
</evidence>
<name>A0ABP0R1U3_9DINO</name>
<comment type="caution">
    <text evidence="4">The sequence shown here is derived from an EMBL/GenBank/DDBJ whole genome shotgun (WGS) entry which is preliminary data.</text>
</comment>
<feature type="region of interest" description="Disordered" evidence="1">
    <location>
        <begin position="948"/>
        <end position="990"/>
    </location>
</feature>
<evidence type="ECO:0000256" key="2">
    <source>
        <dbReference type="SAM" id="Phobius"/>
    </source>
</evidence>
<evidence type="ECO:0000313" key="4">
    <source>
        <dbReference type="EMBL" id="CAK9094258.1"/>
    </source>
</evidence>
<keyword evidence="2" id="KW-1133">Transmembrane helix</keyword>
<evidence type="ECO:0000313" key="5">
    <source>
        <dbReference type="Proteomes" id="UP001642484"/>
    </source>
</evidence>
<protein>
    <submittedName>
        <fullName evidence="4">Uncharacterized protein</fullName>
    </submittedName>
</protein>
<sequence>MVRWRLVVASLVWTIGPIDGWWQAADEEEAEVPNVTCWDEPVTCFQRQVHATVAAAQVQFSTLTTWDSLAWTLLDTLLSGAGWLVFGQSWASVRTGCSMIFRVALLMGICLVLHYFLSLAWPLCSLVIGTFLTIVWVVRGLVRCCGRTAFYAQRMAGGVPEVTGATFIGQDTGEIPETADLRKMKKGANEDRWVLLRRDGYVVIIKVTENAAIKSSGMYLSFDPDATRGDAQLLLALKGYERVHLCRHDSCPEEGQHFKSYALARQLNPERFHLLSTAAGAQRTGMKTMGWLFSKAHKSAKRLKDYASESEREEVGGCCAHLVRWEGETGRVCLSDHPCKNGAATDVEMLEEDRGNLPADQQASLCSAHAVRYLTLRVTYQVDDTESFLRDVREEKEEEPPALRRRREFMEQMADGRELQLGEEDIRKQLAAQAGLTVGDLTRHLYEQATEEQRKGTKGLTKFLAKWRQQAAAQDRPASLSDWSVVEKERESSAPTPSSMASGTRVASSPGQVETPPKRKLALVPPPGIYDPDRKAGTGAEERAGHSEMTDIAKAIQQQTNELATLVKAQQETTTGMGGSLKGLGKTSEELVFLLRACGQYTVQVGNEEYGAPLAQALLAAQAGSSTKLRSAGFRQKITSRLAIGIAGPYWGTQEKYALSASDFVPCTDAELDQFAIESRTGKPLNEQRPTAPTRYEDWLNRVKRQNDIWALVYGMEWKAVREHAINLLGEWHVSAPHKWPLQVLLDVWEELHWRFLEELKEELRKIKRLSGRESMTLQDLKFYALMPDEEGRPPLNLPQTFDLRRPEGWFMSEVMPRIERRQERMLWKMTWEGSGKSRAQGQPAGGDGGLKEERLSLKSLFGPKLTVEETTRAKDRAPTNKEGKLLCWGYLTHLGCSQQGCQRAHEPLRGPFEALDPAVQLQMLRRGGLRRMKAETKESAAEKMKEIRAGVAKDKAAKVQDGKDRRRAGQGEGTKEGEPEGPEKAGGRVHWEAPEAMIQVDYTHQEKEFADLVAGPDTSVFDHVPREAQPHEGRHGSTAPAEAQDMVRKAQALATGPVLGKLQEASDDLYAWASTRVANDPEILFETLMEEMVQYGLGELAAEAAALLEAHGQGMKAGHQARCQLGDTRWEGDGPGRALVHMTGYLGPFGISVRWST</sequence>